<comment type="similarity">
    <text evidence="2">Belongs to the SMN family.</text>
</comment>
<accession>T1GBC4</accession>
<dbReference type="GO" id="GO:0015030">
    <property type="term" value="C:Cajal body"/>
    <property type="evidence" value="ECO:0007669"/>
    <property type="project" value="UniProtKB-SubCell"/>
</dbReference>
<dbReference type="InterPro" id="IPR002999">
    <property type="entry name" value="Tudor"/>
</dbReference>
<dbReference type="Pfam" id="PF06003">
    <property type="entry name" value="SMN_Tudor"/>
    <property type="match status" value="1"/>
</dbReference>
<name>T1GBC4_MEGSC</name>
<dbReference type="InterPro" id="IPR010304">
    <property type="entry name" value="SMN_Tudor"/>
</dbReference>
<dbReference type="EMBL" id="CAQQ02005493">
    <property type="status" value="NOT_ANNOTATED_CDS"/>
    <property type="molecule type" value="Genomic_DNA"/>
</dbReference>
<dbReference type="Proteomes" id="UP000015102">
    <property type="component" value="Unassembled WGS sequence"/>
</dbReference>
<dbReference type="CDD" id="cd20399">
    <property type="entry name" value="Tudor_SPF30"/>
    <property type="match status" value="1"/>
</dbReference>
<proteinExistence type="inferred from homology"/>
<keyword evidence="3" id="KW-0507">mRNA processing</keyword>
<keyword evidence="8" id="KW-1185">Reference proteome</keyword>
<dbReference type="SMART" id="SM00333">
    <property type="entry name" value="TUDOR"/>
    <property type="match status" value="1"/>
</dbReference>
<evidence type="ECO:0000256" key="5">
    <source>
        <dbReference type="ARBA" id="ARBA00023242"/>
    </source>
</evidence>
<dbReference type="SUPFAM" id="SSF63748">
    <property type="entry name" value="Tudor/PWWP/MBT"/>
    <property type="match status" value="1"/>
</dbReference>
<dbReference type="EnsemblMetazoa" id="MESCA000555-RA">
    <property type="protein sequence ID" value="MESCA000555-PA"/>
    <property type="gene ID" value="MESCA000555"/>
</dbReference>
<dbReference type="STRING" id="36166.T1GBC4"/>
<dbReference type="Gene3D" id="2.30.30.140">
    <property type="match status" value="1"/>
</dbReference>
<organism evidence="7 8">
    <name type="scientific">Megaselia scalaris</name>
    <name type="common">Humpbacked fly</name>
    <name type="synonym">Phora scalaris</name>
    <dbReference type="NCBI Taxonomy" id="36166"/>
    <lineage>
        <taxon>Eukaryota</taxon>
        <taxon>Metazoa</taxon>
        <taxon>Ecdysozoa</taxon>
        <taxon>Arthropoda</taxon>
        <taxon>Hexapoda</taxon>
        <taxon>Insecta</taxon>
        <taxon>Pterygota</taxon>
        <taxon>Neoptera</taxon>
        <taxon>Endopterygota</taxon>
        <taxon>Diptera</taxon>
        <taxon>Brachycera</taxon>
        <taxon>Muscomorpha</taxon>
        <taxon>Platypezoidea</taxon>
        <taxon>Phoridae</taxon>
        <taxon>Megaseliini</taxon>
        <taxon>Megaselia</taxon>
    </lineage>
</organism>
<dbReference type="GO" id="GO:0008380">
    <property type="term" value="P:RNA splicing"/>
    <property type="evidence" value="ECO:0007669"/>
    <property type="project" value="UniProtKB-KW"/>
</dbReference>
<dbReference type="GO" id="GO:0003723">
    <property type="term" value="F:RNA binding"/>
    <property type="evidence" value="ECO:0007669"/>
    <property type="project" value="InterPro"/>
</dbReference>
<evidence type="ECO:0000256" key="3">
    <source>
        <dbReference type="ARBA" id="ARBA00022664"/>
    </source>
</evidence>
<evidence type="ECO:0000313" key="8">
    <source>
        <dbReference type="Proteomes" id="UP000015102"/>
    </source>
</evidence>
<evidence type="ECO:0000256" key="4">
    <source>
        <dbReference type="ARBA" id="ARBA00023187"/>
    </source>
</evidence>
<sequence length="137" mass="15294">VEAALVTDPENTELLKLQKDLEEVIELTRDLIKTQLEEQKKSSYVEPATSAAYYDEIEAALIEAEKLVSPGRQWKVGDKCSAKWNEDGQYYDATIEGISASGEVSVVFDAYQNRSSTTIPELKERSASKTEVFPSNK</sequence>
<dbReference type="GO" id="GO:0005737">
    <property type="term" value="C:cytoplasm"/>
    <property type="evidence" value="ECO:0007669"/>
    <property type="project" value="InterPro"/>
</dbReference>
<reference evidence="8" key="1">
    <citation type="submission" date="2013-02" db="EMBL/GenBank/DDBJ databases">
        <authorList>
            <person name="Hughes D."/>
        </authorList>
    </citation>
    <scope>NUCLEOTIDE SEQUENCE</scope>
    <source>
        <strain>Durham</strain>
        <strain evidence="8">NC isolate 2 -- Noor lab</strain>
    </source>
</reference>
<feature type="domain" description="Tudor" evidence="6">
    <location>
        <begin position="73"/>
        <end position="132"/>
    </location>
</feature>
<evidence type="ECO:0000259" key="6">
    <source>
        <dbReference type="PROSITE" id="PS50304"/>
    </source>
</evidence>
<keyword evidence="5" id="KW-0539">Nucleus</keyword>
<reference evidence="7" key="2">
    <citation type="submission" date="2015-06" db="UniProtKB">
        <authorList>
            <consortium name="EnsemblMetazoa"/>
        </authorList>
    </citation>
    <scope>IDENTIFICATION</scope>
</reference>
<evidence type="ECO:0000256" key="1">
    <source>
        <dbReference type="ARBA" id="ARBA00004408"/>
    </source>
</evidence>
<dbReference type="AlphaFoldDB" id="T1GBC4"/>
<dbReference type="GO" id="GO:0006397">
    <property type="term" value="P:mRNA processing"/>
    <property type="evidence" value="ECO:0007669"/>
    <property type="project" value="UniProtKB-KW"/>
</dbReference>
<dbReference type="PROSITE" id="PS50304">
    <property type="entry name" value="TUDOR"/>
    <property type="match status" value="1"/>
</dbReference>
<evidence type="ECO:0000313" key="7">
    <source>
        <dbReference type="EnsemblMetazoa" id="MESCA000555-PA"/>
    </source>
</evidence>
<keyword evidence="4" id="KW-0508">mRNA splicing</keyword>
<dbReference type="OMA" id="AKWNEDG"/>
<evidence type="ECO:0000256" key="2">
    <source>
        <dbReference type="ARBA" id="ARBA00005371"/>
    </source>
</evidence>
<dbReference type="HOGENOM" id="CLU_1801148_0_0_1"/>
<protein>
    <recommendedName>
        <fullName evidence="6">Tudor domain-containing protein</fullName>
    </recommendedName>
</protein>
<comment type="subcellular location">
    <subcellularLocation>
        <location evidence="1">Nucleus</location>
        <location evidence="1">Cajal body</location>
    </subcellularLocation>
</comment>